<feature type="compositionally biased region" description="Pro residues" evidence="1">
    <location>
        <begin position="980"/>
        <end position="991"/>
    </location>
</feature>
<feature type="region of interest" description="Disordered" evidence="1">
    <location>
        <begin position="547"/>
        <end position="580"/>
    </location>
</feature>
<feature type="compositionally biased region" description="Low complexity" evidence="1">
    <location>
        <begin position="1425"/>
        <end position="1436"/>
    </location>
</feature>
<feature type="compositionally biased region" description="Acidic residues" evidence="1">
    <location>
        <begin position="2003"/>
        <end position="2012"/>
    </location>
</feature>
<feature type="compositionally biased region" description="Basic and acidic residues" evidence="1">
    <location>
        <begin position="622"/>
        <end position="632"/>
    </location>
</feature>
<name>A0A0G4IEN2_9ALVE</name>
<dbReference type="InterPro" id="IPR001214">
    <property type="entry name" value="SET_dom"/>
</dbReference>
<feature type="compositionally biased region" description="Basic and acidic residues" evidence="1">
    <location>
        <begin position="911"/>
        <end position="923"/>
    </location>
</feature>
<dbReference type="InterPro" id="IPR046341">
    <property type="entry name" value="SET_dom_sf"/>
</dbReference>
<dbReference type="GO" id="GO:0008168">
    <property type="term" value="F:methyltransferase activity"/>
    <property type="evidence" value="ECO:0007669"/>
    <property type="project" value="InterPro"/>
</dbReference>
<feature type="compositionally biased region" description="Acidic residues" evidence="1">
    <location>
        <begin position="608"/>
        <end position="621"/>
    </location>
</feature>
<feature type="region of interest" description="Disordered" evidence="1">
    <location>
        <begin position="601"/>
        <end position="668"/>
    </location>
</feature>
<reference evidence="3" key="1">
    <citation type="submission" date="2014-11" db="EMBL/GenBank/DDBJ databases">
        <authorList>
            <person name="Otto D Thomas"/>
            <person name="Naeem Raeece"/>
        </authorList>
    </citation>
    <scope>NUCLEOTIDE SEQUENCE</scope>
</reference>
<feature type="region of interest" description="Disordered" evidence="1">
    <location>
        <begin position="1518"/>
        <end position="1556"/>
    </location>
</feature>
<feature type="region of interest" description="Disordered" evidence="1">
    <location>
        <begin position="686"/>
        <end position="1013"/>
    </location>
</feature>
<feature type="compositionally biased region" description="Acidic residues" evidence="1">
    <location>
        <begin position="745"/>
        <end position="764"/>
    </location>
</feature>
<feature type="compositionally biased region" description="Basic and acidic residues" evidence="1">
    <location>
        <begin position="837"/>
        <end position="858"/>
    </location>
</feature>
<feature type="compositionally biased region" description="Basic residues" evidence="1">
    <location>
        <begin position="1586"/>
        <end position="1598"/>
    </location>
</feature>
<feature type="compositionally biased region" description="Low complexity" evidence="1">
    <location>
        <begin position="553"/>
        <end position="562"/>
    </location>
</feature>
<feature type="compositionally biased region" description="Polar residues" evidence="1">
    <location>
        <begin position="955"/>
        <end position="964"/>
    </location>
</feature>
<feature type="region of interest" description="Disordered" evidence="1">
    <location>
        <begin position="1579"/>
        <end position="1887"/>
    </location>
</feature>
<feature type="compositionally biased region" description="Basic and acidic residues" evidence="1">
    <location>
        <begin position="1"/>
        <end position="12"/>
    </location>
</feature>
<feature type="region of interest" description="Disordered" evidence="1">
    <location>
        <begin position="1082"/>
        <end position="1123"/>
    </location>
</feature>
<dbReference type="InterPro" id="IPR044237">
    <property type="entry name" value="ATXR2-like"/>
</dbReference>
<evidence type="ECO:0000313" key="3">
    <source>
        <dbReference type="EMBL" id="CEM55619.1"/>
    </source>
</evidence>
<dbReference type="Pfam" id="PF00856">
    <property type="entry name" value="SET"/>
    <property type="match status" value="1"/>
</dbReference>
<feature type="compositionally biased region" description="Basic and acidic residues" evidence="1">
    <location>
        <begin position="1240"/>
        <end position="1256"/>
    </location>
</feature>
<feature type="region of interest" description="Disordered" evidence="1">
    <location>
        <begin position="1"/>
        <end position="20"/>
    </location>
</feature>
<gene>
    <name evidence="3" type="ORF">Cvel_13696</name>
</gene>
<feature type="region of interest" description="Disordered" evidence="1">
    <location>
        <begin position="280"/>
        <end position="310"/>
    </location>
</feature>
<accession>A0A0G4IEN2</accession>
<dbReference type="PANTHER" id="PTHR47436:SF1">
    <property type="entry name" value="SET DOMAIN-CONTAINING PROTEIN"/>
    <property type="match status" value="1"/>
</dbReference>
<feature type="compositionally biased region" description="Polar residues" evidence="1">
    <location>
        <begin position="931"/>
        <end position="945"/>
    </location>
</feature>
<feature type="compositionally biased region" description="Low complexity" evidence="1">
    <location>
        <begin position="1642"/>
        <end position="1659"/>
    </location>
</feature>
<sequence length="2012" mass="218719">MLSKPTEEKERTNPAGVSPDDVVLQWQARNPHVFRNIMIRDLGQDRGRGLVAKRRIVKGEVIYRDEPIAAMQHVYSKRVTMSCSYCFRVVGSLRQQIDRVLSNSGKSLKKNFPKADEALTEEVCSRPPFEMPEAIPCPLHCGDVFCSTLCMEEAQKRGPHRILCNEMRQADKLKLFRFFQHARHNHENFILAAVVYAEVIRLVRHEGWTLERAMEEFAVFAKKHWYELVRDGDEPKVATLQAKAMMFKSLRLERCAESLGLLHEALFDLTVGADVREATEKRQREAAAAEAERREKEMGKGAETDGEKDKMIEEKEGNDASSSTAAAAAASSIANAPASSLHEEVGARWAPLFSLDYFTELLGLFDLVNMNVEFSNPLNSALGRAEKKGQEEGNEEMKSLMQHLRPALEEVRRIVNCVEEYECSIEADNGDRAEDSDDDEETKGKEKDKTLRPFPPFLGIALFRTVAMTNHSCWPNAEVDYTLDKRSIVRALRDVLPGEEIVQSYIDEALPLDKRQKALRTDYGFMCRCSKCRVEAGRELLGRAKAREREAKGAASSSSSVGQQGGEEGETPSSEITPGELSERLALSEETVVQVLRQLEKDARSREGEDDEEEEDADEDEALKKGAERDKDEDGEGVRLFASPQSAKEDEERQRGAAPLRFPPGSICETLEVQATTRALQLSMRASAQEVGRVEGDEVEGTAVPDASRRFLTDGGDGTEGGRKDGMKVSESVGGLKGGRKGDDATETEESDDADGSDASGEDDSSPHGPLISPPTLASTNPLPPRLCADSPGGSEGKKETVPPGAGGRETTTQGPGLFFPQPLPLHAQPPKVIPLPEKEHQKEMEAVKPQKSHEATMKKKGKRAEKSTSPILQQEPPPECSRHAAQSPLPPSMLPASLPLSPPMHGISMHQREDPITKEKAVKRPAAQRGLSSMSTAESETQDGTAVERRNVKSTKGQKSPQKNAAKRSPQNRKGGASPSPPRIHRPPPTAAGAYDVESRLPDGEEWGATVKERREQKVRALLMLAEEEAEIRRGAGKEIPLSLRPLHMQICVPSESLQPSLVTLLPPALRDRMMALDLPETGEEDDEGRGPGGSEGVALFDESFGREATGEEDPMATHPGLQNAVNLVEVARARQHLRLLEETQQHQQRLMKKTHQGQEKAPKVSSEACLSPPQQKQKPKTQNSRSVPMQKSKKAPSISHPGTVAVPISRKEKEKTKGPNPSSACADCHHPSRPHHTKEKDNQKAKAAPKHTDSTGHSSAPRGVTLGPPRRPKDTKEGITEGKAAKTEGKEGKAAKTEGKEGKAAKTEGKAANQGTTPEESQNPAASVPPLRLNAPPPAERERKLGARLRKIVHPSSSTPTPKGERKAVPVPNPPPPSVLERCGGEEAKQTEAALSRFQAEEKTKLHAKHPYKRNAPSLTTFSGSMRSSANSSSLHPPPSASVPSLCPEPETQQTQKRASLSLSLSASKKKNAPPPSLSSKKAITKPKNIPAAPSLSNSSSTAPVAVPAAVMAAAHEQGELRPNTVAALGRKAAPLPTEPEKPRPQSQQCFFRKKLTNATGGRYLSDILRDAEAAVSGSLGPSAHHKQGGGGRVRRAHLDPLSSPAPGGKQNIQTQKKKKKNESRRQPPGKNHETPQEKAAFPPRVPVSSASSALVPGQRKTQPSGGERGEEVNRQGGGRGPLAKKAKGKERNQMRNRLAPLQSSPVPASREVNLPSTQQENESTDRERFGGSLVGVSPEITRLPWGVSSSPQVFDELDEKEGGGNGRGSFGRRGKKNKNGEKECVRQSSSDEESSEAEGVGEGPSADAALREGFEGTGTETDGNSLSSDESSDEQSGSGSDEEEDGEESDSSDEGEEEEGEEGGRRKDEEEGEDEEDLFALYLGKEGRTDYLKALTETKEGDPSPTSLFPSTEERLLFKAKREEEKARQRNKACAERLQALMTGGLPLSVAEMKANAAAALALARSDQRREDSERMPWPGGRGEEEEPGHHDDSGGMGDTVEEDFEWIQ</sequence>
<dbReference type="SUPFAM" id="SSF82199">
    <property type="entry name" value="SET domain"/>
    <property type="match status" value="1"/>
</dbReference>
<evidence type="ECO:0000259" key="2">
    <source>
        <dbReference type="PROSITE" id="PS50280"/>
    </source>
</evidence>
<dbReference type="Gene3D" id="2.170.270.10">
    <property type="entry name" value="SET domain"/>
    <property type="match status" value="1"/>
</dbReference>
<proteinExistence type="predicted"/>
<dbReference type="CDD" id="cd20071">
    <property type="entry name" value="SET_SMYD"/>
    <property type="match status" value="1"/>
</dbReference>
<evidence type="ECO:0000256" key="1">
    <source>
        <dbReference type="SAM" id="MobiDB-lite"/>
    </source>
</evidence>
<dbReference type="PANTHER" id="PTHR47436">
    <property type="entry name" value="HISTONE-LYSINE N-METHYLTRANSFERASE ATXR2"/>
    <property type="match status" value="1"/>
</dbReference>
<feature type="compositionally biased region" description="Polar residues" evidence="1">
    <location>
        <begin position="1315"/>
        <end position="1327"/>
    </location>
</feature>
<feature type="region of interest" description="Disordered" evidence="1">
    <location>
        <begin position="1967"/>
        <end position="2012"/>
    </location>
</feature>
<dbReference type="EMBL" id="CDMZ01005894">
    <property type="protein sequence ID" value="CEM55619.1"/>
    <property type="molecule type" value="Genomic_DNA"/>
</dbReference>
<feature type="compositionally biased region" description="Basic and acidic residues" evidence="1">
    <location>
        <begin position="1969"/>
        <end position="1978"/>
    </location>
</feature>
<organism evidence="3">
    <name type="scientific">Chromera velia CCMP2878</name>
    <dbReference type="NCBI Taxonomy" id="1169474"/>
    <lineage>
        <taxon>Eukaryota</taxon>
        <taxon>Sar</taxon>
        <taxon>Alveolata</taxon>
        <taxon>Colpodellida</taxon>
        <taxon>Chromeraceae</taxon>
        <taxon>Chromera</taxon>
    </lineage>
</organism>
<feature type="compositionally biased region" description="Acidic residues" evidence="1">
    <location>
        <begin position="1843"/>
        <end position="1864"/>
    </location>
</feature>
<feature type="compositionally biased region" description="Basic and acidic residues" evidence="1">
    <location>
        <begin position="1273"/>
        <end position="1311"/>
    </location>
</feature>
<dbReference type="VEuPathDB" id="CryptoDB:Cvel_13696"/>
<feature type="region of interest" description="Disordered" evidence="1">
    <location>
        <begin position="1143"/>
        <end position="1505"/>
    </location>
</feature>
<feature type="region of interest" description="Disordered" evidence="1">
    <location>
        <begin position="428"/>
        <end position="450"/>
    </location>
</feature>
<feature type="domain" description="SET" evidence="2">
    <location>
        <begin position="35"/>
        <end position="506"/>
    </location>
</feature>
<protein>
    <recommendedName>
        <fullName evidence="2">SET domain-containing protein</fullName>
    </recommendedName>
</protein>
<dbReference type="PROSITE" id="PS50280">
    <property type="entry name" value="SET"/>
    <property type="match status" value="1"/>
</dbReference>